<dbReference type="Proteomes" id="UP000193136">
    <property type="component" value="Unassembled WGS sequence"/>
</dbReference>
<reference evidence="1 2" key="1">
    <citation type="submission" date="2017-03" db="EMBL/GenBank/DDBJ databases">
        <title>Genome sequence of Geothermobacter sp. EPR-M, Deep-Sea Iron Reducer.</title>
        <authorList>
            <person name="Tully B."/>
            <person name="Savalia P."/>
            <person name="Abuyen K."/>
            <person name="Baughan C."/>
            <person name="Romero E."/>
            <person name="Ronkowski C."/>
            <person name="Torres B."/>
            <person name="Tremblay J."/>
            <person name="Trujillo A."/>
            <person name="Tyler M."/>
            <person name="Perez-Rodriguez I."/>
            <person name="Amend J."/>
        </authorList>
    </citation>
    <scope>NUCLEOTIDE SEQUENCE [LARGE SCALE GENOMIC DNA]</scope>
    <source>
        <strain evidence="1 2">EPR-M</strain>
    </source>
</reference>
<sequence length="91" mass="10196">MGVLWLTGTRRRGREDGSLLAARRQLVAGLQLTDFAIWTEARYTRHPSQADFFTPFQDFPGALEHFPAGSLLAPPVSHPLTRLRVAKAKRP</sequence>
<protein>
    <submittedName>
        <fullName evidence="1">Uncharacterized protein</fullName>
    </submittedName>
</protein>
<gene>
    <name evidence="1" type="ORF">B5V00_03620</name>
</gene>
<accession>A0A1X0YBK0</accession>
<dbReference type="STRING" id="1969733.B5V00_03620"/>
<organism evidence="1 2">
    <name type="scientific">Geothermobacter hydrogeniphilus</name>
    <dbReference type="NCBI Taxonomy" id="1969733"/>
    <lineage>
        <taxon>Bacteria</taxon>
        <taxon>Pseudomonadati</taxon>
        <taxon>Thermodesulfobacteriota</taxon>
        <taxon>Desulfuromonadia</taxon>
        <taxon>Desulfuromonadales</taxon>
        <taxon>Geothermobacteraceae</taxon>
        <taxon>Geothermobacter</taxon>
    </lineage>
</organism>
<keyword evidence="2" id="KW-1185">Reference proteome</keyword>
<dbReference type="AlphaFoldDB" id="A0A1X0YBK0"/>
<evidence type="ECO:0000313" key="2">
    <source>
        <dbReference type="Proteomes" id="UP000193136"/>
    </source>
</evidence>
<name>A0A1X0YBK0_9BACT</name>
<evidence type="ECO:0000313" key="1">
    <source>
        <dbReference type="EMBL" id="ORJ62548.1"/>
    </source>
</evidence>
<dbReference type="OrthoDB" id="8527335at2"/>
<proteinExistence type="predicted"/>
<dbReference type="EMBL" id="NAAD01000003">
    <property type="protein sequence ID" value="ORJ62548.1"/>
    <property type="molecule type" value="Genomic_DNA"/>
</dbReference>
<comment type="caution">
    <text evidence="1">The sequence shown here is derived from an EMBL/GenBank/DDBJ whole genome shotgun (WGS) entry which is preliminary data.</text>
</comment>